<evidence type="ECO:0000313" key="2">
    <source>
        <dbReference type="Proteomes" id="UP000006818"/>
    </source>
</evidence>
<protein>
    <submittedName>
        <fullName evidence="1">Uncharacterized protein</fullName>
    </submittedName>
</protein>
<name>C3NJC8_SACI1</name>
<gene>
    <name evidence="1" type="ordered locus">YN1551_2124</name>
</gene>
<organism evidence="1 2">
    <name type="scientific">Saccharolobus islandicus (strain Y.N.15.51 / Yellowstone #2)</name>
    <name type="common">Sulfolobus islandicus</name>
    <dbReference type="NCBI Taxonomy" id="419942"/>
    <lineage>
        <taxon>Archaea</taxon>
        <taxon>Thermoproteota</taxon>
        <taxon>Thermoprotei</taxon>
        <taxon>Sulfolobales</taxon>
        <taxon>Sulfolobaceae</taxon>
        <taxon>Saccharolobus</taxon>
    </lineage>
</organism>
<accession>C3NJC8</accession>
<evidence type="ECO:0000313" key="1">
    <source>
        <dbReference type="EMBL" id="ACP49145.1"/>
    </source>
</evidence>
<dbReference type="HOGENOM" id="CLU_3131024_0_0_2"/>
<dbReference type="KEGG" id="sin:YN1551_2124"/>
<dbReference type="EMBL" id="CP001404">
    <property type="protein sequence ID" value="ACP49145.1"/>
    <property type="molecule type" value="Genomic_DNA"/>
</dbReference>
<proteinExistence type="predicted"/>
<dbReference type="AlphaFoldDB" id="C3NJC8"/>
<sequence>MLIYYRIESSPSGSLEADLNKKVLLIYYRIESYALDHKIYILYHYANLL</sequence>
<reference evidence="1 2" key="1">
    <citation type="journal article" date="2009" name="Proc. Natl. Acad. Sci. U.S.A.">
        <title>Biogeography of the Sulfolobus islandicus pan-genome.</title>
        <authorList>
            <person name="Reno M.L."/>
            <person name="Held N.L."/>
            <person name="Fields C.J."/>
            <person name="Burke P.V."/>
            <person name="Whitaker R.J."/>
        </authorList>
    </citation>
    <scope>NUCLEOTIDE SEQUENCE [LARGE SCALE GENOMIC DNA]</scope>
    <source>
        <strain evidence="2">Y.N.15.51 / Yellowstone #2</strain>
    </source>
</reference>
<dbReference type="Proteomes" id="UP000006818">
    <property type="component" value="Chromosome"/>
</dbReference>